<keyword evidence="7 16" id="KW-0285">Flavoprotein</keyword>
<evidence type="ECO:0000256" key="6">
    <source>
        <dbReference type="ARBA" id="ARBA00022618"/>
    </source>
</evidence>
<name>A0A1M6JC48_9FIRM</name>
<comment type="function">
    <text evidence="2 16">Cell wall formation.</text>
</comment>
<keyword evidence="6 16" id="KW-0132">Cell division</keyword>
<dbReference type="SUPFAM" id="SSF56176">
    <property type="entry name" value="FAD-binding/transporter-associated domain-like"/>
    <property type="match status" value="1"/>
</dbReference>
<evidence type="ECO:0000256" key="10">
    <source>
        <dbReference type="ARBA" id="ARBA00022960"/>
    </source>
</evidence>
<comment type="cofactor">
    <cofactor evidence="1 16">
        <name>FAD</name>
        <dbReference type="ChEBI" id="CHEBI:57692"/>
    </cofactor>
</comment>
<dbReference type="InterPro" id="IPR003170">
    <property type="entry name" value="MurB"/>
</dbReference>
<dbReference type="Pfam" id="PF01565">
    <property type="entry name" value="FAD_binding_4"/>
    <property type="match status" value="1"/>
</dbReference>
<dbReference type="InterPro" id="IPR011601">
    <property type="entry name" value="MurB_C"/>
</dbReference>
<comment type="catalytic activity">
    <reaction evidence="15 16">
        <text>UDP-N-acetyl-alpha-D-muramate + NADP(+) = UDP-N-acetyl-3-O-(1-carboxyvinyl)-alpha-D-glucosamine + NADPH + H(+)</text>
        <dbReference type="Rhea" id="RHEA:12248"/>
        <dbReference type="ChEBI" id="CHEBI:15378"/>
        <dbReference type="ChEBI" id="CHEBI:57783"/>
        <dbReference type="ChEBI" id="CHEBI:58349"/>
        <dbReference type="ChEBI" id="CHEBI:68483"/>
        <dbReference type="ChEBI" id="CHEBI:70757"/>
        <dbReference type="EC" id="1.3.1.98"/>
    </reaction>
</comment>
<dbReference type="InterPro" id="IPR006094">
    <property type="entry name" value="Oxid_FAD_bind_N"/>
</dbReference>
<dbReference type="GO" id="GO:0008360">
    <property type="term" value="P:regulation of cell shape"/>
    <property type="evidence" value="ECO:0007669"/>
    <property type="project" value="UniProtKB-KW"/>
</dbReference>
<evidence type="ECO:0000256" key="2">
    <source>
        <dbReference type="ARBA" id="ARBA00003921"/>
    </source>
</evidence>
<keyword evidence="12 16" id="KW-0560">Oxidoreductase</keyword>
<dbReference type="STRING" id="1121919.SAMN02745975_02100"/>
<evidence type="ECO:0000256" key="9">
    <source>
        <dbReference type="ARBA" id="ARBA00022857"/>
    </source>
</evidence>
<accession>A0A1M6JC48</accession>
<dbReference type="PANTHER" id="PTHR21071">
    <property type="entry name" value="UDP-N-ACETYLENOLPYRUVOYLGLUCOSAMINE REDUCTASE"/>
    <property type="match status" value="1"/>
</dbReference>
<dbReference type="HAMAP" id="MF_00037">
    <property type="entry name" value="MurB"/>
    <property type="match status" value="1"/>
</dbReference>
<evidence type="ECO:0000256" key="4">
    <source>
        <dbReference type="ARBA" id="ARBA00004752"/>
    </source>
</evidence>
<evidence type="ECO:0000313" key="18">
    <source>
        <dbReference type="EMBL" id="SHJ44192.1"/>
    </source>
</evidence>
<dbReference type="InterPro" id="IPR036635">
    <property type="entry name" value="MurB_C_sf"/>
</dbReference>
<dbReference type="Pfam" id="PF02873">
    <property type="entry name" value="MurB_C"/>
    <property type="match status" value="1"/>
</dbReference>
<dbReference type="InterPro" id="IPR016169">
    <property type="entry name" value="FAD-bd_PCMH_sub2"/>
</dbReference>
<keyword evidence="19" id="KW-1185">Reference proteome</keyword>
<comment type="subcellular location">
    <subcellularLocation>
        <location evidence="3 16">Cytoplasm</location>
    </subcellularLocation>
</comment>
<dbReference type="GO" id="GO:0009252">
    <property type="term" value="P:peptidoglycan biosynthetic process"/>
    <property type="evidence" value="ECO:0007669"/>
    <property type="project" value="UniProtKB-UniRule"/>
</dbReference>
<dbReference type="Gene3D" id="3.90.78.10">
    <property type="entry name" value="UDP-N-acetylenolpyruvoylglucosamine reductase, C-terminal domain"/>
    <property type="match status" value="1"/>
</dbReference>
<reference evidence="19" key="1">
    <citation type="submission" date="2016-11" db="EMBL/GenBank/DDBJ databases">
        <authorList>
            <person name="Varghese N."/>
            <person name="Submissions S."/>
        </authorList>
    </citation>
    <scope>NUCLEOTIDE SEQUENCE [LARGE SCALE GENOMIC DNA]</scope>
    <source>
        <strain evidence="19">DSM 17957</strain>
    </source>
</reference>
<dbReference type="Gene3D" id="3.30.465.10">
    <property type="match status" value="1"/>
</dbReference>
<dbReference type="SUPFAM" id="SSF56194">
    <property type="entry name" value="Uridine diphospho-N-Acetylenolpyruvylglucosamine reductase, MurB, C-terminal domain"/>
    <property type="match status" value="1"/>
</dbReference>
<gene>
    <name evidence="16" type="primary">murB</name>
    <name evidence="18" type="ORF">SAMN02745975_02100</name>
</gene>
<evidence type="ECO:0000256" key="16">
    <source>
        <dbReference type="HAMAP-Rule" id="MF_00037"/>
    </source>
</evidence>
<evidence type="ECO:0000256" key="8">
    <source>
        <dbReference type="ARBA" id="ARBA00022827"/>
    </source>
</evidence>
<dbReference type="PANTHER" id="PTHR21071:SF4">
    <property type="entry name" value="UDP-N-ACETYLENOLPYRUVOYLGLUCOSAMINE REDUCTASE"/>
    <property type="match status" value="1"/>
</dbReference>
<keyword evidence="13 16" id="KW-0131">Cell cycle</keyword>
<dbReference type="InterPro" id="IPR016167">
    <property type="entry name" value="FAD-bd_PCMH_sub1"/>
</dbReference>
<dbReference type="InterPro" id="IPR036318">
    <property type="entry name" value="FAD-bd_PCMH-like_sf"/>
</dbReference>
<keyword evidence="11 16" id="KW-0573">Peptidoglycan synthesis</keyword>
<dbReference type="RefSeq" id="WP_110941235.1">
    <property type="nucleotide sequence ID" value="NZ_FQZV01000025.1"/>
</dbReference>
<dbReference type="GO" id="GO:0071949">
    <property type="term" value="F:FAD binding"/>
    <property type="evidence" value="ECO:0007669"/>
    <property type="project" value="InterPro"/>
</dbReference>
<dbReference type="GO" id="GO:0008762">
    <property type="term" value="F:UDP-N-acetylmuramate dehydrogenase activity"/>
    <property type="evidence" value="ECO:0007669"/>
    <property type="project" value="UniProtKB-UniRule"/>
</dbReference>
<protein>
    <recommendedName>
        <fullName evidence="16">UDP-N-acetylenolpyruvoylglucosamine reductase</fullName>
        <ecNumber evidence="16">1.3.1.98</ecNumber>
    </recommendedName>
    <alternativeName>
        <fullName evidence="16">UDP-N-acetylmuramate dehydrogenase</fullName>
    </alternativeName>
</protein>
<keyword evidence="10 16" id="KW-0133">Cell shape</keyword>
<feature type="domain" description="FAD-binding PCMH-type" evidence="17">
    <location>
        <begin position="33"/>
        <end position="198"/>
    </location>
</feature>
<dbReference type="PROSITE" id="PS51387">
    <property type="entry name" value="FAD_PCMH"/>
    <property type="match status" value="1"/>
</dbReference>
<evidence type="ECO:0000256" key="13">
    <source>
        <dbReference type="ARBA" id="ARBA00023306"/>
    </source>
</evidence>
<dbReference type="OrthoDB" id="9804753at2"/>
<keyword evidence="5 16" id="KW-0963">Cytoplasm</keyword>
<dbReference type="GO" id="GO:0071555">
    <property type="term" value="P:cell wall organization"/>
    <property type="evidence" value="ECO:0007669"/>
    <property type="project" value="UniProtKB-KW"/>
</dbReference>
<dbReference type="GO" id="GO:0005829">
    <property type="term" value="C:cytosol"/>
    <property type="evidence" value="ECO:0007669"/>
    <property type="project" value="TreeGrafter"/>
</dbReference>
<dbReference type="AlphaFoldDB" id="A0A1M6JC48"/>
<comment type="pathway">
    <text evidence="4 16">Cell wall biogenesis; peptidoglycan biosynthesis.</text>
</comment>
<feature type="active site" description="Proton donor" evidence="16">
    <location>
        <position position="227"/>
    </location>
</feature>
<keyword evidence="9 16" id="KW-0521">NADP</keyword>
<dbReference type="UniPathway" id="UPA00219"/>
<evidence type="ECO:0000259" key="17">
    <source>
        <dbReference type="PROSITE" id="PS51387"/>
    </source>
</evidence>
<dbReference type="Gene3D" id="3.30.43.10">
    <property type="entry name" value="Uridine Diphospho-n-acetylenolpyruvylglucosamine Reductase, domain 2"/>
    <property type="match status" value="1"/>
</dbReference>
<keyword evidence="8 16" id="KW-0274">FAD</keyword>
<sequence length="304" mass="33150">MNIEIIQQKLLEKVHIDHLRINEYMSKHTSFKIGGPADIMVLPATLEELRHALVTCKEYSIPYQIIGNGSNLLVRDKGIRGVVIKIAENFNAVKIEGNIVKAQAGILLSTLSKKIMEYALEGFEFASGIPGTLGGAVAMNAGAYGGEMKDVLRGAALMDDRGNVVYLDKDALELDYRNSIVLKKGYIVLEAEIALQPGDIKKVKEITDDLTYKRTSKQPLHLPSAGSTFKRPPGYFAGKLIEDSGLKGVRVGDAQVSDLHSGFIVNVGKATAEDVLNLVGLVQKVVRDKFGVDLHPEVRIIGEE</sequence>
<feature type="active site" evidence="16">
    <location>
        <position position="177"/>
    </location>
</feature>
<dbReference type="NCBIfam" id="NF010480">
    <property type="entry name" value="PRK13905.1"/>
    <property type="match status" value="1"/>
</dbReference>
<evidence type="ECO:0000313" key="19">
    <source>
        <dbReference type="Proteomes" id="UP000184536"/>
    </source>
</evidence>
<comment type="similarity">
    <text evidence="16">Belongs to the MurB family.</text>
</comment>
<dbReference type="EMBL" id="FQZV01000025">
    <property type="protein sequence ID" value="SHJ44192.1"/>
    <property type="molecule type" value="Genomic_DNA"/>
</dbReference>
<evidence type="ECO:0000256" key="1">
    <source>
        <dbReference type="ARBA" id="ARBA00001974"/>
    </source>
</evidence>
<keyword evidence="14 16" id="KW-0961">Cell wall biogenesis/degradation</keyword>
<dbReference type="NCBIfam" id="TIGR00179">
    <property type="entry name" value="murB"/>
    <property type="match status" value="1"/>
</dbReference>
<evidence type="ECO:0000256" key="12">
    <source>
        <dbReference type="ARBA" id="ARBA00023002"/>
    </source>
</evidence>
<dbReference type="EC" id="1.3.1.98" evidence="16"/>
<evidence type="ECO:0000256" key="11">
    <source>
        <dbReference type="ARBA" id="ARBA00022984"/>
    </source>
</evidence>
<dbReference type="GO" id="GO:0051301">
    <property type="term" value="P:cell division"/>
    <property type="evidence" value="ECO:0007669"/>
    <property type="project" value="UniProtKB-KW"/>
</dbReference>
<evidence type="ECO:0000256" key="5">
    <source>
        <dbReference type="ARBA" id="ARBA00022490"/>
    </source>
</evidence>
<feature type="active site" evidence="16">
    <location>
        <position position="297"/>
    </location>
</feature>
<organism evidence="18 19">
    <name type="scientific">Geosporobacter subterraneus DSM 17957</name>
    <dbReference type="NCBI Taxonomy" id="1121919"/>
    <lineage>
        <taxon>Bacteria</taxon>
        <taxon>Bacillati</taxon>
        <taxon>Bacillota</taxon>
        <taxon>Clostridia</taxon>
        <taxon>Peptostreptococcales</taxon>
        <taxon>Thermotaleaceae</taxon>
        <taxon>Geosporobacter</taxon>
    </lineage>
</organism>
<dbReference type="Proteomes" id="UP000184536">
    <property type="component" value="Unassembled WGS sequence"/>
</dbReference>
<proteinExistence type="inferred from homology"/>
<dbReference type="InterPro" id="IPR016166">
    <property type="entry name" value="FAD-bd_PCMH"/>
</dbReference>
<evidence type="ECO:0000256" key="14">
    <source>
        <dbReference type="ARBA" id="ARBA00023316"/>
    </source>
</evidence>
<evidence type="ECO:0000256" key="3">
    <source>
        <dbReference type="ARBA" id="ARBA00004496"/>
    </source>
</evidence>
<evidence type="ECO:0000256" key="7">
    <source>
        <dbReference type="ARBA" id="ARBA00022630"/>
    </source>
</evidence>
<evidence type="ECO:0000256" key="15">
    <source>
        <dbReference type="ARBA" id="ARBA00048914"/>
    </source>
</evidence>